<dbReference type="InParanoid" id="E9I0C7"/>
<keyword evidence="5" id="KW-1185">Reference proteome</keyword>
<evidence type="ECO:0000256" key="3">
    <source>
        <dbReference type="SAM" id="SignalP"/>
    </source>
</evidence>
<dbReference type="HOGENOM" id="CLU_757063_0_0_1"/>
<keyword evidence="2" id="KW-1133">Transmembrane helix</keyword>
<reference evidence="4 5" key="1">
    <citation type="journal article" date="2011" name="Science">
        <title>The ecoresponsive genome of Daphnia pulex.</title>
        <authorList>
            <person name="Colbourne J.K."/>
            <person name="Pfrender M.E."/>
            <person name="Gilbert D."/>
            <person name="Thomas W.K."/>
            <person name="Tucker A."/>
            <person name="Oakley T.H."/>
            <person name="Tokishita S."/>
            <person name="Aerts A."/>
            <person name="Arnold G.J."/>
            <person name="Basu M.K."/>
            <person name="Bauer D.J."/>
            <person name="Caceres C.E."/>
            <person name="Carmel L."/>
            <person name="Casola C."/>
            <person name="Choi J.H."/>
            <person name="Detter J.C."/>
            <person name="Dong Q."/>
            <person name="Dusheyko S."/>
            <person name="Eads B.D."/>
            <person name="Frohlich T."/>
            <person name="Geiler-Samerotte K.A."/>
            <person name="Gerlach D."/>
            <person name="Hatcher P."/>
            <person name="Jogdeo S."/>
            <person name="Krijgsveld J."/>
            <person name="Kriventseva E.V."/>
            <person name="Kultz D."/>
            <person name="Laforsch C."/>
            <person name="Lindquist E."/>
            <person name="Lopez J."/>
            <person name="Manak J.R."/>
            <person name="Muller J."/>
            <person name="Pangilinan J."/>
            <person name="Patwardhan R.P."/>
            <person name="Pitluck S."/>
            <person name="Pritham E.J."/>
            <person name="Rechtsteiner A."/>
            <person name="Rho M."/>
            <person name="Rogozin I.B."/>
            <person name="Sakarya O."/>
            <person name="Salamov A."/>
            <person name="Schaack S."/>
            <person name="Shapiro H."/>
            <person name="Shiga Y."/>
            <person name="Skalitzky C."/>
            <person name="Smith Z."/>
            <person name="Souvorov A."/>
            <person name="Sung W."/>
            <person name="Tang Z."/>
            <person name="Tsuchiya D."/>
            <person name="Tu H."/>
            <person name="Vos H."/>
            <person name="Wang M."/>
            <person name="Wolf Y.I."/>
            <person name="Yamagata H."/>
            <person name="Yamada T."/>
            <person name="Ye Y."/>
            <person name="Shaw J.R."/>
            <person name="Andrews J."/>
            <person name="Crease T.J."/>
            <person name="Tang H."/>
            <person name="Lucas S.M."/>
            <person name="Robertson H.M."/>
            <person name="Bork P."/>
            <person name="Koonin E.V."/>
            <person name="Zdobnov E.M."/>
            <person name="Grigoriev I.V."/>
            <person name="Lynch M."/>
            <person name="Boore J.L."/>
        </authorList>
    </citation>
    <scope>NUCLEOTIDE SEQUENCE [LARGE SCALE GENOMIC DNA]</scope>
</reference>
<evidence type="ECO:0000256" key="2">
    <source>
        <dbReference type="SAM" id="Phobius"/>
    </source>
</evidence>
<evidence type="ECO:0008006" key="6">
    <source>
        <dbReference type="Google" id="ProtNLM"/>
    </source>
</evidence>
<keyword evidence="2" id="KW-0812">Transmembrane</keyword>
<name>E9I0C7_DAPPU</name>
<keyword evidence="2" id="KW-0472">Membrane</keyword>
<evidence type="ECO:0000256" key="1">
    <source>
        <dbReference type="SAM" id="MobiDB-lite"/>
    </source>
</evidence>
<feature type="transmembrane region" description="Helical" evidence="2">
    <location>
        <begin position="103"/>
        <end position="128"/>
    </location>
</feature>
<keyword evidence="3" id="KW-0732">Signal</keyword>
<feature type="region of interest" description="Disordered" evidence="1">
    <location>
        <begin position="133"/>
        <end position="160"/>
    </location>
</feature>
<feature type="signal peptide" evidence="3">
    <location>
        <begin position="1"/>
        <end position="18"/>
    </location>
</feature>
<dbReference type="EMBL" id="GL733515">
    <property type="protein sequence ID" value="EFX62555.1"/>
    <property type="molecule type" value="Genomic_DNA"/>
</dbReference>
<feature type="region of interest" description="Disordered" evidence="1">
    <location>
        <begin position="218"/>
        <end position="246"/>
    </location>
</feature>
<dbReference type="Proteomes" id="UP000000305">
    <property type="component" value="Unassembled WGS sequence"/>
</dbReference>
<organism evidence="4 5">
    <name type="scientific">Daphnia pulex</name>
    <name type="common">Water flea</name>
    <dbReference type="NCBI Taxonomy" id="6669"/>
    <lineage>
        <taxon>Eukaryota</taxon>
        <taxon>Metazoa</taxon>
        <taxon>Ecdysozoa</taxon>
        <taxon>Arthropoda</taxon>
        <taxon>Crustacea</taxon>
        <taxon>Branchiopoda</taxon>
        <taxon>Diplostraca</taxon>
        <taxon>Cladocera</taxon>
        <taxon>Anomopoda</taxon>
        <taxon>Daphniidae</taxon>
        <taxon>Daphnia</taxon>
    </lineage>
</organism>
<accession>E9I0C7</accession>
<dbReference type="AlphaFoldDB" id="E9I0C7"/>
<proteinExistence type="predicted"/>
<evidence type="ECO:0000313" key="5">
    <source>
        <dbReference type="Proteomes" id="UP000000305"/>
    </source>
</evidence>
<evidence type="ECO:0000313" key="4">
    <source>
        <dbReference type="EMBL" id="EFX62555.1"/>
    </source>
</evidence>
<protein>
    <recommendedName>
        <fullName evidence="6">FZ domain-containing protein</fullName>
    </recommendedName>
</protein>
<sequence length="366" mass="41758">MLFLTVAFFFSTISLSGGIYPDEKCFQAAKNSICFKYYPLQFKNCVATLSPYYDKIKLDICQSDEYPDHCVDVVAVCMDYREALVYAPGYPSDQEYEVLPTKYYYWGLALLASAGVFFILHVLFSVWLKRRGSSQGGAENNERPIIRTQPRGVEPPPSYETLVPRQSRWRTLHHMCSCGCNNSEEDRELILENENFSNIKCIMSPFYSVLNQFAPSAPSAPVDESLQNRAPLPPPRTRRRRQVPADQQLPAEQQLPADQLPADQQLADQQLADQQVADQQVANKLTNKLLTNHFHLQILLLQTHDFNLESSTLLHLLLPQMIQNKIPKTKMNAIPKTKTDPFFPIDIDCKFYNNEADNPASNNENN</sequence>
<gene>
    <name evidence="4" type="ORF">DAPPUDRAFT_270219</name>
</gene>
<dbReference type="KEGG" id="dpx:DAPPUDRAFT_270219"/>
<feature type="chain" id="PRO_5003242043" description="FZ domain-containing protein" evidence="3">
    <location>
        <begin position="19"/>
        <end position="366"/>
    </location>
</feature>